<dbReference type="Proteomes" id="UP000217182">
    <property type="component" value="Chromosome"/>
</dbReference>
<feature type="signal peptide" evidence="9">
    <location>
        <begin position="1"/>
        <end position="32"/>
    </location>
</feature>
<dbReference type="GO" id="GO:0015562">
    <property type="term" value="F:efflux transmembrane transporter activity"/>
    <property type="evidence" value="ECO:0007669"/>
    <property type="project" value="InterPro"/>
</dbReference>
<evidence type="ECO:0000256" key="8">
    <source>
        <dbReference type="SAM" id="Coils"/>
    </source>
</evidence>
<keyword evidence="6" id="KW-0472">Membrane</keyword>
<comment type="similarity">
    <text evidence="2">Belongs to the outer membrane factor (OMF) (TC 1.B.17) family.</text>
</comment>
<dbReference type="PANTHER" id="PTHR30026:SF20">
    <property type="entry name" value="OUTER MEMBRANE PROTEIN TOLC"/>
    <property type="match status" value="1"/>
</dbReference>
<dbReference type="Pfam" id="PF02321">
    <property type="entry name" value="OEP"/>
    <property type="match status" value="2"/>
</dbReference>
<protein>
    <submittedName>
        <fullName evidence="10">Peptidase</fullName>
    </submittedName>
</protein>
<sequence length="449" mass="50314">MRVAVRPGRSFTQRVRLLLWCVTLGYSAPSQALGLVEAWRQALSHDPVFQAAIHARNAEAEEKNIGRAALLPKINYDYSHSHNDSTVTSGELRSDRNYNSHASTLSFQQPLLDYEAWSRYQQGGASAQMGNEQLRDAGQQLLVRLFQAYSNVLFSQEEIALVQAQRRAYREQYRLNQRLFEQGEGTRTDILETEARLNLADAQLIEAQDNLNLSEQELAKLLGAPIAAAQLAPLDARFAPRPLQPANFGHWQNLALHHNAQLLALSQSLAVSRYEIERSRAGHLPRVTLVANARKSSSDSESSYNQKYDTRSIGVQISVPLFAGGGVSAATRQAGERYQQAAKEKDEQILTVQLELRRQFNLVTSSQAKIKAYQLAERAAQALVLATRKSVSGGERVNLDVLNAEQQLYSTRRDLAEARYAWLSAWLQLRYYAGTLDEQTLRQLAAYFG</sequence>
<reference evidence="10 11" key="1">
    <citation type="submission" date="2016-01" db="EMBL/GenBank/DDBJ databases">
        <authorList>
            <person name="Oliw E.H."/>
        </authorList>
    </citation>
    <scope>NUCLEOTIDE SEQUENCE [LARGE SCALE GENOMIC DNA]</scope>
    <source>
        <strain evidence="10 11">FRB97</strain>
    </source>
</reference>
<keyword evidence="5" id="KW-0812">Transmembrane</keyword>
<dbReference type="GO" id="GO:1990281">
    <property type="term" value="C:efflux pump complex"/>
    <property type="evidence" value="ECO:0007669"/>
    <property type="project" value="TreeGrafter"/>
</dbReference>
<keyword evidence="9" id="KW-0732">Signal</keyword>
<evidence type="ECO:0000256" key="4">
    <source>
        <dbReference type="ARBA" id="ARBA00022452"/>
    </source>
</evidence>
<evidence type="ECO:0000256" key="1">
    <source>
        <dbReference type="ARBA" id="ARBA00004442"/>
    </source>
</evidence>
<feature type="coiled-coil region" evidence="8">
    <location>
        <begin position="190"/>
        <end position="224"/>
    </location>
</feature>
<proteinExistence type="inferred from homology"/>
<evidence type="ECO:0000256" key="7">
    <source>
        <dbReference type="ARBA" id="ARBA00023237"/>
    </source>
</evidence>
<dbReference type="RefSeq" id="WP_095848198.1">
    <property type="nucleotide sequence ID" value="NZ_CP014136.1"/>
</dbReference>
<dbReference type="GO" id="GO:0009279">
    <property type="term" value="C:cell outer membrane"/>
    <property type="evidence" value="ECO:0007669"/>
    <property type="project" value="UniProtKB-SubCell"/>
</dbReference>
<dbReference type="AlphaFoldDB" id="A0A250B660"/>
<dbReference type="Gene3D" id="1.20.1600.10">
    <property type="entry name" value="Outer membrane efflux proteins (OEP)"/>
    <property type="match status" value="1"/>
</dbReference>
<dbReference type="InterPro" id="IPR003423">
    <property type="entry name" value="OMP_efflux"/>
</dbReference>
<keyword evidence="4" id="KW-1134">Transmembrane beta strand</keyword>
<evidence type="ECO:0000256" key="3">
    <source>
        <dbReference type="ARBA" id="ARBA00022448"/>
    </source>
</evidence>
<dbReference type="KEGG" id="gqu:AWC35_20985"/>
<dbReference type="SUPFAM" id="SSF56954">
    <property type="entry name" value="Outer membrane efflux proteins (OEP)"/>
    <property type="match status" value="1"/>
</dbReference>
<organism evidence="10 11">
    <name type="scientific">Gibbsiella quercinecans</name>
    <dbReference type="NCBI Taxonomy" id="929813"/>
    <lineage>
        <taxon>Bacteria</taxon>
        <taxon>Pseudomonadati</taxon>
        <taxon>Pseudomonadota</taxon>
        <taxon>Gammaproteobacteria</taxon>
        <taxon>Enterobacterales</taxon>
        <taxon>Yersiniaceae</taxon>
        <taxon>Gibbsiella</taxon>
    </lineage>
</organism>
<dbReference type="PANTHER" id="PTHR30026">
    <property type="entry name" value="OUTER MEMBRANE PROTEIN TOLC"/>
    <property type="match status" value="1"/>
</dbReference>
<evidence type="ECO:0000256" key="5">
    <source>
        <dbReference type="ARBA" id="ARBA00022692"/>
    </source>
</evidence>
<feature type="chain" id="PRO_5012670749" evidence="9">
    <location>
        <begin position="33"/>
        <end position="449"/>
    </location>
</feature>
<gene>
    <name evidence="10" type="ORF">AWC35_20985</name>
</gene>
<dbReference type="OrthoDB" id="9813458at2"/>
<keyword evidence="11" id="KW-1185">Reference proteome</keyword>
<evidence type="ECO:0000256" key="6">
    <source>
        <dbReference type="ARBA" id="ARBA00023136"/>
    </source>
</evidence>
<comment type="subcellular location">
    <subcellularLocation>
        <location evidence="1">Cell outer membrane</location>
    </subcellularLocation>
</comment>
<dbReference type="InterPro" id="IPR051906">
    <property type="entry name" value="TolC-like"/>
</dbReference>
<dbReference type="NCBIfam" id="TIGR01844">
    <property type="entry name" value="type_I_sec_TolC"/>
    <property type="match status" value="1"/>
</dbReference>
<evidence type="ECO:0000313" key="11">
    <source>
        <dbReference type="Proteomes" id="UP000217182"/>
    </source>
</evidence>
<keyword evidence="7" id="KW-0998">Cell outer membrane</keyword>
<keyword evidence="3" id="KW-0813">Transport</keyword>
<dbReference type="EMBL" id="CP014136">
    <property type="protein sequence ID" value="ATA21617.1"/>
    <property type="molecule type" value="Genomic_DNA"/>
</dbReference>
<name>A0A250B660_9GAMM</name>
<evidence type="ECO:0000313" key="10">
    <source>
        <dbReference type="EMBL" id="ATA21617.1"/>
    </source>
</evidence>
<keyword evidence="8" id="KW-0175">Coiled coil</keyword>
<accession>A0A250B660</accession>
<evidence type="ECO:0000256" key="9">
    <source>
        <dbReference type="SAM" id="SignalP"/>
    </source>
</evidence>
<dbReference type="GO" id="GO:0015288">
    <property type="term" value="F:porin activity"/>
    <property type="evidence" value="ECO:0007669"/>
    <property type="project" value="TreeGrafter"/>
</dbReference>
<dbReference type="InterPro" id="IPR010130">
    <property type="entry name" value="T1SS_OMP_TolC"/>
</dbReference>
<evidence type="ECO:0000256" key="2">
    <source>
        <dbReference type="ARBA" id="ARBA00007613"/>
    </source>
</evidence>